<gene>
    <name evidence="3" type="ORF">COR50_14050</name>
</gene>
<accession>A0A291QWF8</accession>
<dbReference type="PROSITE" id="PS50943">
    <property type="entry name" value="HTH_CROC1"/>
    <property type="match status" value="1"/>
</dbReference>
<dbReference type="SUPFAM" id="SSF47413">
    <property type="entry name" value="lambda repressor-like DNA-binding domains"/>
    <property type="match status" value="1"/>
</dbReference>
<reference evidence="3 4" key="1">
    <citation type="submission" date="2017-10" db="EMBL/GenBank/DDBJ databases">
        <title>Paenichitinophaga pekingensis gen. nov., sp. nov., isolated from activated sludge.</title>
        <authorList>
            <person name="Jin D."/>
            <person name="Kong X."/>
            <person name="Deng Y."/>
            <person name="Bai Z."/>
        </authorList>
    </citation>
    <scope>NUCLEOTIDE SEQUENCE [LARGE SCALE GENOMIC DNA]</scope>
    <source>
        <strain evidence="3 4">13</strain>
    </source>
</reference>
<dbReference type="InterPro" id="IPR001387">
    <property type="entry name" value="Cro/C1-type_HTH"/>
</dbReference>
<dbReference type="GO" id="GO:0005829">
    <property type="term" value="C:cytosol"/>
    <property type="evidence" value="ECO:0007669"/>
    <property type="project" value="TreeGrafter"/>
</dbReference>
<dbReference type="InterPro" id="IPR010982">
    <property type="entry name" value="Lambda_DNA-bd_dom_sf"/>
</dbReference>
<evidence type="ECO:0000313" key="4">
    <source>
        <dbReference type="Proteomes" id="UP000220133"/>
    </source>
</evidence>
<dbReference type="Gene3D" id="1.10.260.40">
    <property type="entry name" value="lambda repressor-like DNA-binding domains"/>
    <property type="match status" value="1"/>
</dbReference>
<proteinExistence type="predicted"/>
<dbReference type="KEGG" id="cbae:COR50_14050"/>
<dbReference type="PANTHER" id="PTHR46797">
    <property type="entry name" value="HTH-TYPE TRANSCRIPTIONAL REGULATOR"/>
    <property type="match status" value="1"/>
</dbReference>
<dbReference type="GO" id="GO:0003677">
    <property type="term" value="F:DNA binding"/>
    <property type="evidence" value="ECO:0007669"/>
    <property type="project" value="UniProtKB-KW"/>
</dbReference>
<feature type="domain" description="HTH cro/C1-type" evidence="2">
    <location>
        <begin position="8"/>
        <end position="62"/>
    </location>
</feature>
<protein>
    <submittedName>
        <fullName evidence="3">Transcriptional regulator</fullName>
    </submittedName>
</protein>
<sequence length="112" mass="12729">MDTFGKKLREGREAKGFSQAELARQIKSHHSIVGKYERDEVKPTIDVVKKLADVLDTTVGYLLGETEDRELLKDPSMMKRLNDIAKLPEQDKQCIPYALDAMINNVKLKAIQ</sequence>
<dbReference type="InterPro" id="IPR050807">
    <property type="entry name" value="TransReg_Diox_bact_type"/>
</dbReference>
<dbReference type="PANTHER" id="PTHR46797:SF1">
    <property type="entry name" value="METHYLPHOSPHONATE SYNTHASE"/>
    <property type="match status" value="1"/>
</dbReference>
<organism evidence="3 4">
    <name type="scientific">Chitinophaga caeni</name>
    <dbReference type="NCBI Taxonomy" id="2029983"/>
    <lineage>
        <taxon>Bacteria</taxon>
        <taxon>Pseudomonadati</taxon>
        <taxon>Bacteroidota</taxon>
        <taxon>Chitinophagia</taxon>
        <taxon>Chitinophagales</taxon>
        <taxon>Chitinophagaceae</taxon>
        <taxon>Chitinophaga</taxon>
    </lineage>
</organism>
<dbReference type="GO" id="GO:0003700">
    <property type="term" value="F:DNA-binding transcription factor activity"/>
    <property type="evidence" value="ECO:0007669"/>
    <property type="project" value="TreeGrafter"/>
</dbReference>
<dbReference type="InterPro" id="IPR049639">
    <property type="entry name" value="RstR"/>
</dbReference>
<evidence type="ECO:0000259" key="2">
    <source>
        <dbReference type="PROSITE" id="PS50943"/>
    </source>
</evidence>
<keyword evidence="1" id="KW-0238">DNA-binding</keyword>
<dbReference type="CDD" id="cd00093">
    <property type="entry name" value="HTH_XRE"/>
    <property type="match status" value="1"/>
</dbReference>
<keyword evidence="4" id="KW-1185">Reference proteome</keyword>
<evidence type="ECO:0000256" key="1">
    <source>
        <dbReference type="ARBA" id="ARBA00023125"/>
    </source>
</evidence>
<dbReference type="Proteomes" id="UP000220133">
    <property type="component" value="Chromosome"/>
</dbReference>
<dbReference type="EMBL" id="CP023777">
    <property type="protein sequence ID" value="ATL48193.1"/>
    <property type="molecule type" value="Genomic_DNA"/>
</dbReference>
<dbReference type="Pfam" id="PF01381">
    <property type="entry name" value="HTH_3"/>
    <property type="match status" value="1"/>
</dbReference>
<name>A0A291QWF8_9BACT</name>
<dbReference type="NCBIfam" id="NF041951">
    <property type="entry name" value="phage_RstR"/>
    <property type="match status" value="1"/>
</dbReference>
<evidence type="ECO:0000313" key="3">
    <source>
        <dbReference type="EMBL" id="ATL48193.1"/>
    </source>
</evidence>
<dbReference type="RefSeq" id="WP_098194570.1">
    <property type="nucleotide sequence ID" value="NZ_CP023777.1"/>
</dbReference>
<dbReference type="OrthoDB" id="881869at2"/>
<dbReference type="SMART" id="SM00530">
    <property type="entry name" value="HTH_XRE"/>
    <property type="match status" value="1"/>
</dbReference>
<dbReference type="AlphaFoldDB" id="A0A291QWF8"/>